<accession>A0A0R0C7Y8</accession>
<evidence type="ECO:0000313" key="2">
    <source>
        <dbReference type="Proteomes" id="UP000050864"/>
    </source>
</evidence>
<dbReference type="PATRIC" id="fig|405444.3.peg.3714"/>
<organism evidence="1 2">
    <name type="scientific">Stenotrophomonas humi</name>
    <dbReference type="NCBI Taxonomy" id="405444"/>
    <lineage>
        <taxon>Bacteria</taxon>
        <taxon>Pseudomonadati</taxon>
        <taxon>Pseudomonadota</taxon>
        <taxon>Gammaproteobacteria</taxon>
        <taxon>Lysobacterales</taxon>
        <taxon>Lysobacteraceae</taxon>
        <taxon>Stenotrophomonas</taxon>
    </lineage>
</organism>
<protein>
    <submittedName>
        <fullName evidence="1">Uncharacterized protein</fullName>
    </submittedName>
</protein>
<gene>
    <name evidence="1" type="ORF">ABB26_05015</name>
</gene>
<dbReference type="EMBL" id="LDJI01000009">
    <property type="protein sequence ID" value="KRG65174.1"/>
    <property type="molecule type" value="Genomic_DNA"/>
</dbReference>
<name>A0A0R0C7Y8_9GAMM</name>
<dbReference type="AlphaFoldDB" id="A0A0R0C7Y8"/>
<dbReference type="Proteomes" id="UP000050864">
    <property type="component" value="Unassembled WGS sequence"/>
</dbReference>
<sequence>MEIRVIEPNERTYTTSQSADAEFVTWIRDGDGEANLDDAALEVVIRPYPRGHDRLTVDAAGDEQGQVQWGITAEQSKKLGQGLYRIIIRRSDRGELLHRGTLDIAA</sequence>
<reference evidence="1 2" key="1">
    <citation type="submission" date="2015-05" db="EMBL/GenBank/DDBJ databases">
        <title>Genome sequencing and analysis of members of genus Stenotrophomonas.</title>
        <authorList>
            <person name="Patil P.P."/>
            <person name="Midha S."/>
            <person name="Patil P.B."/>
        </authorList>
    </citation>
    <scope>NUCLEOTIDE SEQUENCE [LARGE SCALE GENOMIC DNA]</scope>
    <source>
        <strain evidence="1 2">DSM 18929</strain>
    </source>
</reference>
<keyword evidence="2" id="KW-1185">Reference proteome</keyword>
<evidence type="ECO:0000313" key="1">
    <source>
        <dbReference type="EMBL" id="KRG65174.1"/>
    </source>
</evidence>
<comment type="caution">
    <text evidence="1">The sequence shown here is derived from an EMBL/GenBank/DDBJ whole genome shotgun (WGS) entry which is preliminary data.</text>
</comment>
<proteinExistence type="predicted"/>